<protein>
    <recommendedName>
        <fullName evidence="4 5">Large ribosomal subunit protein uL24</fullName>
    </recommendedName>
</protein>
<dbReference type="GO" id="GO:0006412">
    <property type="term" value="P:translation"/>
    <property type="evidence" value="ECO:0007669"/>
    <property type="project" value="UniProtKB-UniRule"/>
</dbReference>
<dbReference type="Proteomes" id="UP000006502">
    <property type="component" value="Chromosome"/>
</dbReference>
<keyword evidence="2 5" id="KW-0689">Ribosomal protein</keyword>
<dbReference type="InterPro" id="IPR041988">
    <property type="entry name" value="Ribosomal_uL24_KOW"/>
</dbReference>
<dbReference type="GO" id="GO:0019843">
    <property type="term" value="F:rRNA binding"/>
    <property type="evidence" value="ECO:0007669"/>
    <property type="project" value="UniProtKB-UniRule"/>
</dbReference>
<feature type="domain" description="KOW" evidence="7">
    <location>
        <begin position="3"/>
        <end position="30"/>
    </location>
</feature>
<evidence type="ECO:0000313" key="8">
    <source>
        <dbReference type="EMBL" id="AFO52147.1"/>
    </source>
</evidence>
<dbReference type="InterPro" id="IPR003256">
    <property type="entry name" value="Ribosomal_uL24"/>
</dbReference>
<evidence type="ECO:0000256" key="6">
    <source>
        <dbReference type="RuleBase" id="RU003477"/>
    </source>
</evidence>
<dbReference type="CDD" id="cd06089">
    <property type="entry name" value="KOW_RPL26"/>
    <property type="match status" value="1"/>
</dbReference>
<gene>
    <name evidence="5" type="primary">rplX</name>
    <name evidence="8" type="ordered locus">MHLP_02835</name>
</gene>
<dbReference type="AlphaFoldDB" id="I7C6J9"/>
<dbReference type="InterPro" id="IPR005825">
    <property type="entry name" value="Ribosomal_uL24_CS"/>
</dbReference>
<dbReference type="Pfam" id="PF00467">
    <property type="entry name" value="KOW"/>
    <property type="match status" value="1"/>
</dbReference>
<reference evidence="8 9" key="1">
    <citation type="journal article" date="2012" name="J. Bacteriol.">
        <title>Genome Sequence of "Candidatus Mycoplasma haemolamae" Strain Purdue, a Red Blood Cell Pathogen of Alpacas (Vicugna pacos) and Llamas (Lama glama).</title>
        <authorList>
            <person name="Guimaraes A.M."/>
            <person name="Toth B."/>
            <person name="Santos A.P."/>
            <person name="do Nascimento N.C."/>
            <person name="Kritchevsky J.E."/>
            <person name="Messick J.B."/>
        </authorList>
    </citation>
    <scope>NUCLEOTIDE SEQUENCE [LARGE SCALE GENOMIC DNA]</scope>
    <source>
        <strain evidence="8 9">Purdue</strain>
    </source>
</reference>
<dbReference type="OrthoDB" id="9807419at2"/>
<keyword evidence="9" id="KW-1185">Reference proteome</keyword>
<comment type="subunit">
    <text evidence="5">Part of the 50S ribosomal subunit.</text>
</comment>
<dbReference type="Pfam" id="PF17136">
    <property type="entry name" value="ribosomal_L24"/>
    <property type="match status" value="1"/>
</dbReference>
<evidence type="ECO:0000259" key="7">
    <source>
        <dbReference type="SMART" id="SM00739"/>
    </source>
</evidence>
<dbReference type="GO" id="GO:1990904">
    <property type="term" value="C:ribonucleoprotein complex"/>
    <property type="evidence" value="ECO:0007669"/>
    <property type="project" value="UniProtKB-KW"/>
</dbReference>
<dbReference type="PATRIC" id="fig|1212765.3.peg.640"/>
<accession>I7C6J9</accession>
<comment type="function">
    <text evidence="5">One of the proteins that surrounds the polypeptide exit tunnel on the outside of the subunit.</text>
</comment>
<dbReference type="HOGENOM" id="CLU_093315_2_2_14"/>
<keyword evidence="3 5" id="KW-0687">Ribonucleoprotein</keyword>
<comment type="function">
    <text evidence="5">One of two assembly initiator proteins, it binds directly to the 5'-end of the 23S rRNA, where it nucleates assembly of the 50S subunit.</text>
</comment>
<dbReference type="SMART" id="SM00739">
    <property type="entry name" value="KOW"/>
    <property type="match status" value="1"/>
</dbReference>
<dbReference type="KEGG" id="mhl:MHLP_02835"/>
<dbReference type="SUPFAM" id="SSF50104">
    <property type="entry name" value="Translation proteins SH3-like domain"/>
    <property type="match status" value="1"/>
</dbReference>
<dbReference type="InterPro" id="IPR005824">
    <property type="entry name" value="KOW"/>
</dbReference>
<proteinExistence type="inferred from homology"/>
<dbReference type="STRING" id="1212765.MHLP_02835"/>
<dbReference type="GO" id="GO:0003735">
    <property type="term" value="F:structural constituent of ribosome"/>
    <property type="evidence" value="ECO:0007669"/>
    <property type="project" value="InterPro"/>
</dbReference>
<evidence type="ECO:0000256" key="1">
    <source>
        <dbReference type="ARBA" id="ARBA00010618"/>
    </source>
</evidence>
<name>I7C6J9_MYCHA</name>
<dbReference type="PROSITE" id="PS01108">
    <property type="entry name" value="RIBOSOMAL_L24"/>
    <property type="match status" value="1"/>
</dbReference>
<sequence>MNRLRKGDQVKIMRGSQKGKEGKIKEIFVKENKAIVEGIYKFTTYKKGRGLVEGHRPIDLSNLALCSPDKKKEIMKVSYVFNKDNKKERVDRKAPKT</sequence>
<dbReference type="InterPro" id="IPR008991">
    <property type="entry name" value="Translation_prot_SH3-like_sf"/>
</dbReference>
<dbReference type="PANTHER" id="PTHR12903">
    <property type="entry name" value="MITOCHONDRIAL RIBOSOMAL PROTEIN L24"/>
    <property type="match status" value="1"/>
</dbReference>
<organism evidence="8 9">
    <name type="scientific">Mycoplasma haematolamae (strain Purdue)</name>
    <dbReference type="NCBI Taxonomy" id="1212765"/>
    <lineage>
        <taxon>Bacteria</taxon>
        <taxon>Bacillati</taxon>
        <taxon>Mycoplasmatota</taxon>
        <taxon>Mollicutes</taxon>
        <taxon>Mycoplasmataceae</taxon>
        <taxon>Mycoplasma</taxon>
    </lineage>
</organism>
<dbReference type="HAMAP" id="MF_01326_B">
    <property type="entry name" value="Ribosomal_uL24_B"/>
    <property type="match status" value="1"/>
</dbReference>
<evidence type="ECO:0000256" key="3">
    <source>
        <dbReference type="ARBA" id="ARBA00023274"/>
    </source>
</evidence>
<dbReference type="InterPro" id="IPR057264">
    <property type="entry name" value="Ribosomal_uL24_C"/>
</dbReference>
<dbReference type="Gene3D" id="2.30.30.30">
    <property type="match status" value="1"/>
</dbReference>
<evidence type="ECO:0000256" key="4">
    <source>
        <dbReference type="ARBA" id="ARBA00035206"/>
    </source>
</evidence>
<reference evidence="9" key="2">
    <citation type="submission" date="2012-07" db="EMBL/GenBank/DDBJ databases">
        <title>Complete genome sequence of 'Candidatus Mycoplasma haemolamae'.</title>
        <authorList>
            <person name="Guimaraes A.M.S."/>
            <person name="Toth B."/>
            <person name="Santos A.P."/>
            <person name="Nascimento N.C."/>
            <person name="Sojka J.E."/>
            <person name="Messick J.B."/>
        </authorList>
    </citation>
    <scope>NUCLEOTIDE SEQUENCE [LARGE SCALE GENOMIC DNA]</scope>
    <source>
        <strain evidence="9">Purdue</strain>
    </source>
</reference>
<dbReference type="InterPro" id="IPR014722">
    <property type="entry name" value="Rib_uL2_dom2"/>
</dbReference>
<keyword evidence="5" id="KW-0694">RNA-binding</keyword>
<comment type="similarity">
    <text evidence="1 5 6">Belongs to the universal ribosomal protein uL24 family.</text>
</comment>
<keyword evidence="5" id="KW-0699">rRNA-binding</keyword>
<evidence type="ECO:0000256" key="2">
    <source>
        <dbReference type="ARBA" id="ARBA00022980"/>
    </source>
</evidence>
<dbReference type="NCBIfam" id="TIGR01079">
    <property type="entry name" value="rplX_bact"/>
    <property type="match status" value="1"/>
</dbReference>
<dbReference type="GO" id="GO:0005840">
    <property type="term" value="C:ribosome"/>
    <property type="evidence" value="ECO:0007669"/>
    <property type="project" value="UniProtKB-KW"/>
</dbReference>
<evidence type="ECO:0000256" key="5">
    <source>
        <dbReference type="HAMAP-Rule" id="MF_01326"/>
    </source>
</evidence>
<evidence type="ECO:0000313" key="9">
    <source>
        <dbReference type="Proteomes" id="UP000006502"/>
    </source>
</evidence>
<dbReference type="EMBL" id="CP003731">
    <property type="protein sequence ID" value="AFO52147.1"/>
    <property type="molecule type" value="Genomic_DNA"/>
</dbReference>